<evidence type="ECO:0000313" key="2">
    <source>
        <dbReference type="Proteomes" id="UP001165960"/>
    </source>
</evidence>
<name>A0ACC2T3U3_9FUNG</name>
<evidence type="ECO:0000313" key="1">
    <source>
        <dbReference type="EMBL" id="KAJ9069273.1"/>
    </source>
</evidence>
<reference evidence="1" key="1">
    <citation type="submission" date="2022-04" db="EMBL/GenBank/DDBJ databases">
        <title>Genome of the entomopathogenic fungus Entomophthora muscae.</title>
        <authorList>
            <person name="Elya C."/>
            <person name="Lovett B.R."/>
            <person name="Lee E."/>
            <person name="Macias A.M."/>
            <person name="Hajek A.E."/>
            <person name="De Bivort B.L."/>
            <person name="Kasson M.T."/>
            <person name="De Fine Licht H.H."/>
            <person name="Stajich J.E."/>
        </authorList>
    </citation>
    <scope>NUCLEOTIDE SEQUENCE</scope>
    <source>
        <strain evidence="1">Berkeley</strain>
    </source>
</reference>
<gene>
    <name evidence="1" type="ORF">DSO57_1020085</name>
</gene>
<sequence length="161" mass="18496">MPCVVPNVNESTPTSKKAKYHVIHKATHKTLMRLMNEIPDYKKTAAIIRISEKSAHRLCKTYLKTGTVLLLEKSKHQPVLLVKEYLWAIQQWIKRNCHFELENIQSIVESTFGIEALCQGPECPVQPAAFLRGQTTRSLETFTNCLPDQEKSPFDKQMAWN</sequence>
<comment type="caution">
    <text evidence="1">The sequence shown here is derived from an EMBL/GenBank/DDBJ whole genome shotgun (WGS) entry which is preliminary data.</text>
</comment>
<keyword evidence="2" id="KW-1185">Reference proteome</keyword>
<dbReference type="Proteomes" id="UP001165960">
    <property type="component" value="Unassembled WGS sequence"/>
</dbReference>
<proteinExistence type="predicted"/>
<accession>A0ACC2T3U3</accession>
<organism evidence="1 2">
    <name type="scientific">Entomophthora muscae</name>
    <dbReference type="NCBI Taxonomy" id="34485"/>
    <lineage>
        <taxon>Eukaryota</taxon>
        <taxon>Fungi</taxon>
        <taxon>Fungi incertae sedis</taxon>
        <taxon>Zoopagomycota</taxon>
        <taxon>Entomophthoromycotina</taxon>
        <taxon>Entomophthoromycetes</taxon>
        <taxon>Entomophthorales</taxon>
        <taxon>Entomophthoraceae</taxon>
        <taxon>Entomophthora</taxon>
    </lineage>
</organism>
<protein>
    <submittedName>
        <fullName evidence="1">Uncharacterized protein</fullName>
    </submittedName>
</protein>
<dbReference type="EMBL" id="QTSX02003643">
    <property type="protein sequence ID" value="KAJ9069273.1"/>
    <property type="molecule type" value="Genomic_DNA"/>
</dbReference>